<organism evidence="1 2">
    <name type="scientific">Punica granatum</name>
    <name type="common">Pomegranate</name>
    <dbReference type="NCBI Taxonomy" id="22663"/>
    <lineage>
        <taxon>Eukaryota</taxon>
        <taxon>Viridiplantae</taxon>
        <taxon>Streptophyta</taxon>
        <taxon>Embryophyta</taxon>
        <taxon>Tracheophyta</taxon>
        <taxon>Spermatophyta</taxon>
        <taxon>Magnoliopsida</taxon>
        <taxon>eudicotyledons</taxon>
        <taxon>Gunneridae</taxon>
        <taxon>Pentapetalae</taxon>
        <taxon>rosids</taxon>
        <taxon>malvids</taxon>
        <taxon>Myrtales</taxon>
        <taxon>Lythraceae</taxon>
        <taxon>Punica</taxon>
    </lineage>
</organism>
<evidence type="ECO:0000313" key="2">
    <source>
        <dbReference type="Proteomes" id="UP000233551"/>
    </source>
</evidence>
<sequence>MVTHIVTYILRQYIDCFYKPEKPIVKFHKDVQDEGNEFLFQEWKGKSRANFIEKVIWRSWRWNELRAHTLQKKKPTGLEPSMTGMFENYHRQKGDKQWVSSYAVETHEKVTQAASQGTDASLQSDLTQAETWRKVVRTNKKGRTYGLNCFLARIAPKQTNDSSEGFLCPHFRQVDFRRN</sequence>
<dbReference type="EMBL" id="PGOL01001762">
    <property type="protein sequence ID" value="PKI54857.1"/>
    <property type="molecule type" value="Genomic_DNA"/>
</dbReference>
<protein>
    <submittedName>
        <fullName evidence="1">Uncharacterized protein</fullName>
    </submittedName>
</protein>
<dbReference type="Proteomes" id="UP000233551">
    <property type="component" value="Unassembled WGS sequence"/>
</dbReference>
<evidence type="ECO:0000313" key="1">
    <source>
        <dbReference type="EMBL" id="PKI54857.1"/>
    </source>
</evidence>
<dbReference type="AlphaFoldDB" id="A0A2I0JF39"/>
<accession>A0A2I0JF39</accession>
<gene>
    <name evidence="1" type="ORF">CRG98_024740</name>
</gene>
<comment type="caution">
    <text evidence="1">The sequence shown here is derived from an EMBL/GenBank/DDBJ whole genome shotgun (WGS) entry which is preliminary data.</text>
</comment>
<keyword evidence="2" id="KW-1185">Reference proteome</keyword>
<name>A0A2I0JF39_PUNGR</name>
<dbReference type="Pfam" id="PF03004">
    <property type="entry name" value="Transposase_24"/>
    <property type="match status" value="1"/>
</dbReference>
<dbReference type="InterPro" id="IPR004252">
    <property type="entry name" value="Probable_transposase_24"/>
</dbReference>
<reference evidence="1 2" key="1">
    <citation type="submission" date="2017-11" db="EMBL/GenBank/DDBJ databases">
        <title>De-novo sequencing of pomegranate (Punica granatum L.) genome.</title>
        <authorList>
            <person name="Akparov Z."/>
            <person name="Amiraslanov A."/>
            <person name="Hajiyeva S."/>
            <person name="Abbasov M."/>
            <person name="Kaur K."/>
            <person name="Hamwieh A."/>
            <person name="Solovyev V."/>
            <person name="Salamov A."/>
            <person name="Braich B."/>
            <person name="Kosarev P."/>
            <person name="Mahmoud A."/>
            <person name="Hajiyev E."/>
            <person name="Babayeva S."/>
            <person name="Izzatullayeva V."/>
            <person name="Mammadov A."/>
            <person name="Mammadov A."/>
            <person name="Sharifova S."/>
            <person name="Ojaghi J."/>
            <person name="Eynullazada K."/>
            <person name="Bayramov B."/>
            <person name="Abdulazimova A."/>
            <person name="Shahmuradov I."/>
        </authorList>
    </citation>
    <scope>NUCLEOTIDE SEQUENCE [LARGE SCALE GENOMIC DNA]</scope>
    <source>
        <strain evidence="2">cv. AG2017</strain>
        <tissue evidence="1">Leaf</tissue>
    </source>
</reference>
<proteinExistence type="predicted"/>